<dbReference type="PANTHER" id="PTHR30632:SF14">
    <property type="entry name" value="TUNGSTATE_MOLYBDATE_CHROMATE-BINDING PROTEIN MODA"/>
    <property type="match status" value="1"/>
</dbReference>
<dbReference type="GO" id="GO:0046872">
    <property type="term" value="F:metal ion binding"/>
    <property type="evidence" value="ECO:0007669"/>
    <property type="project" value="UniProtKB-KW"/>
</dbReference>
<feature type="chain" id="PRO_5031547581" evidence="5">
    <location>
        <begin position="27"/>
        <end position="291"/>
    </location>
</feature>
<dbReference type="PANTHER" id="PTHR30632">
    <property type="entry name" value="MOLYBDATE-BINDING PERIPLASMIC PROTEIN"/>
    <property type="match status" value="1"/>
</dbReference>
<feature type="binding site" evidence="4">
    <location>
        <position position="36"/>
    </location>
    <ligand>
        <name>molybdate</name>
        <dbReference type="ChEBI" id="CHEBI:36264"/>
    </ligand>
</feature>
<evidence type="ECO:0000313" key="6">
    <source>
        <dbReference type="EMBL" id="NAW13147.1"/>
    </source>
</evidence>
<name>A0A7X4VZE8_9GAMM</name>
<gene>
    <name evidence="6" type="primary">modA</name>
    <name evidence="6" type="ORF">GRB80_09840</name>
</gene>
<dbReference type="Proteomes" id="UP000448235">
    <property type="component" value="Unassembled WGS sequence"/>
</dbReference>
<dbReference type="NCBIfam" id="TIGR01256">
    <property type="entry name" value="modA"/>
    <property type="match status" value="1"/>
</dbReference>
<sequence length="291" mass="31328">MQSLTRSGCRVLLLGLTLLFSTVALARPPIVAAASSLQAVFPHLAEAFRDETGESLRVNFGSSGNFRRQIEQGAPFELFLSADEAYVLALHEAGHLEDTGEVYAVGRLVWLQRKEEQGRLPGEEAPLMAVREAVAAHSNGEGRSRIALANPEHAPYGVAARQALVHEGLWESTAPLRVLGESVAQATRFALSADARGGLVAWSQALAPPVAARGEFVMVPADWHQPLVQRMALVKGAGDTARAFYAWLQREEARTILADYGFRAADDGFRAADDGFRAAGGGYRLAEGEPR</sequence>
<evidence type="ECO:0000313" key="7">
    <source>
        <dbReference type="Proteomes" id="UP000448235"/>
    </source>
</evidence>
<reference evidence="6 7" key="1">
    <citation type="submission" date="2019-12" db="EMBL/GenBank/DDBJ databases">
        <title>Draft genome sequencing of Halomonas icarensis D1-1.</title>
        <authorList>
            <person name="Pandiyan K."/>
            <person name="Kushwaha P."/>
            <person name="Gowdham M."/>
            <person name="Chakdar H."/>
            <person name="Singh A."/>
            <person name="Kumar M."/>
            <person name="Saxena A.K."/>
        </authorList>
    </citation>
    <scope>NUCLEOTIDE SEQUENCE [LARGE SCALE GENOMIC DNA]</scope>
    <source>
        <strain evidence="6 7">D1-1</strain>
    </source>
</reference>
<dbReference type="InterPro" id="IPR044084">
    <property type="entry name" value="AvModA-like_subst-bd"/>
</dbReference>
<accession>A0A7X4VZE8</accession>
<dbReference type="Pfam" id="PF13531">
    <property type="entry name" value="SBP_bac_11"/>
    <property type="match status" value="1"/>
</dbReference>
<feature type="binding site" evidence="4">
    <location>
        <position position="183"/>
    </location>
    <ligand>
        <name>molybdate</name>
        <dbReference type="ChEBI" id="CHEBI:36264"/>
    </ligand>
</feature>
<dbReference type="GO" id="GO:0030973">
    <property type="term" value="F:molybdate ion binding"/>
    <property type="evidence" value="ECO:0007669"/>
    <property type="project" value="InterPro"/>
</dbReference>
<evidence type="ECO:0000256" key="2">
    <source>
        <dbReference type="ARBA" id="ARBA00022723"/>
    </source>
</evidence>
<dbReference type="AlphaFoldDB" id="A0A7X4VZE8"/>
<evidence type="ECO:0000256" key="3">
    <source>
        <dbReference type="ARBA" id="ARBA00022729"/>
    </source>
</evidence>
<comment type="caution">
    <text evidence="6">The sequence shown here is derived from an EMBL/GenBank/DDBJ whole genome shotgun (WGS) entry which is preliminary data.</text>
</comment>
<dbReference type="PIRSF" id="PIRSF004846">
    <property type="entry name" value="ModA"/>
    <property type="match status" value="1"/>
</dbReference>
<dbReference type="Gene3D" id="3.40.190.10">
    <property type="entry name" value="Periplasmic binding protein-like II"/>
    <property type="match status" value="2"/>
</dbReference>
<dbReference type="GO" id="GO:0015689">
    <property type="term" value="P:molybdate ion transport"/>
    <property type="evidence" value="ECO:0007669"/>
    <property type="project" value="InterPro"/>
</dbReference>
<comment type="similarity">
    <text evidence="1">Belongs to the bacterial solute-binding protein ModA family.</text>
</comment>
<keyword evidence="2 4" id="KW-0479">Metal-binding</keyword>
<feature type="signal peptide" evidence="5">
    <location>
        <begin position="1"/>
        <end position="26"/>
    </location>
</feature>
<dbReference type="EMBL" id="WUTS01000001">
    <property type="protein sequence ID" value="NAW13147.1"/>
    <property type="molecule type" value="Genomic_DNA"/>
</dbReference>
<dbReference type="InterPro" id="IPR050682">
    <property type="entry name" value="ModA/WtpA"/>
</dbReference>
<evidence type="ECO:0000256" key="4">
    <source>
        <dbReference type="PIRSR" id="PIRSR004846-1"/>
    </source>
</evidence>
<keyword evidence="4" id="KW-0500">Molybdenum</keyword>
<evidence type="ECO:0000256" key="5">
    <source>
        <dbReference type="SAM" id="SignalP"/>
    </source>
</evidence>
<evidence type="ECO:0000256" key="1">
    <source>
        <dbReference type="ARBA" id="ARBA00009175"/>
    </source>
</evidence>
<feature type="binding site" evidence="4">
    <location>
        <position position="63"/>
    </location>
    <ligand>
        <name>molybdate</name>
        <dbReference type="ChEBI" id="CHEBI:36264"/>
    </ligand>
</feature>
<organism evidence="6 7">
    <name type="scientific">Halomonas icarae</name>
    <dbReference type="NCBI Taxonomy" id="2691040"/>
    <lineage>
        <taxon>Bacteria</taxon>
        <taxon>Pseudomonadati</taxon>
        <taxon>Pseudomonadota</taxon>
        <taxon>Gammaproteobacteria</taxon>
        <taxon>Oceanospirillales</taxon>
        <taxon>Halomonadaceae</taxon>
        <taxon>Halomonas</taxon>
    </lineage>
</organism>
<dbReference type="RefSeq" id="WP_161423458.1">
    <property type="nucleotide sequence ID" value="NZ_JARWMY010000005.1"/>
</dbReference>
<proteinExistence type="inferred from homology"/>
<dbReference type="SUPFAM" id="SSF53850">
    <property type="entry name" value="Periplasmic binding protein-like II"/>
    <property type="match status" value="1"/>
</dbReference>
<keyword evidence="7" id="KW-1185">Reference proteome</keyword>
<keyword evidence="3 5" id="KW-0732">Signal</keyword>
<dbReference type="InterPro" id="IPR005950">
    <property type="entry name" value="ModA"/>
</dbReference>
<protein>
    <submittedName>
        <fullName evidence="6">Molybdate ABC transporter substrate-binding protein</fullName>
    </submittedName>
</protein>
<dbReference type="CDD" id="cd13539">
    <property type="entry name" value="PBP2_AvModA"/>
    <property type="match status" value="1"/>
</dbReference>